<dbReference type="Proteomes" id="UP000054937">
    <property type="component" value="Unassembled WGS sequence"/>
</dbReference>
<gene>
    <name evidence="2" type="ORF">PPERSA_03510</name>
</gene>
<feature type="coiled-coil region" evidence="1">
    <location>
        <begin position="76"/>
        <end position="103"/>
    </location>
</feature>
<reference evidence="2 3" key="1">
    <citation type="journal article" date="2015" name="Sci. Rep.">
        <title>Genome of the facultative scuticociliatosis pathogen Pseudocohnilembus persalinus provides insight into its virulence through horizontal gene transfer.</title>
        <authorList>
            <person name="Xiong J."/>
            <person name="Wang G."/>
            <person name="Cheng J."/>
            <person name="Tian M."/>
            <person name="Pan X."/>
            <person name="Warren A."/>
            <person name="Jiang C."/>
            <person name="Yuan D."/>
            <person name="Miao W."/>
        </authorList>
    </citation>
    <scope>NUCLEOTIDE SEQUENCE [LARGE SCALE GENOMIC DNA]</scope>
    <source>
        <strain evidence="2">36N120E</strain>
    </source>
</reference>
<comment type="caution">
    <text evidence="2">The sequence shown here is derived from an EMBL/GenBank/DDBJ whole genome shotgun (WGS) entry which is preliminary data.</text>
</comment>
<evidence type="ECO:0000313" key="3">
    <source>
        <dbReference type="Proteomes" id="UP000054937"/>
    </source>
</evidence>
<proteinExistence type="predicted"/>
<name>A0A0V0R298_PSEPJ</name>
<dbReference type="AlphaFoldDB" id="A0A0V0R298"/>
<organism evidence="2 3">
    <name type="scientific">Pseudocohnilembus persalinus</name>
    <name type="common">Ciliate</name>
    <dbReference type="NCBI Taxonomy" id="266149"/>
    <lineage>
        <taxon>Eukaryota</taxon>
        <taxon>Sar</taxon>
        <taxon>Alveolata</taxon>
        <taxon>Ciliophora</taxon>
        <taxon>Intramacronucleata</taxon>
        <taxon>Oligohymenophorea</taxon>
        <taxon>Scuticociliatia</taxon>
        <taxon>Philasterida</taxon>
        <taxon>Pseudocohnilembidae</taxon>
        <taxon>Pseudocohnilembus</taxon>
    </lineage>
</organism>
<protein>
    <submittedName>
        <fullName evidence="2">Uncharacterized protein</fullName>
    </submittedName>
</protein>
<sequence>MRKQLMVEHIIHKFELELDLNIDEQELYLQLQNQNYSEDENDEIFSNSFNNEIDLIPSQNIQVNSQNVNQTSTQSYQKLQKSIENKAQINDKIQENVAKKQQQFQEKDNIMTLLSLVQRQKNSQDSMSMKNNNSKDNLYEKQDSVVSNGLKQFQKSIFKNFDKSPIKYKPSSIIKEDNIDN</sequence>
<dbReference type="EMBL" id="LDAU01000060">
    <property type="protein sequence ID" value="KRX08639.1"/>
    <property type="molecule type" value="Genomic_DNA"/>
</dbReference>
<dbReference type="InParanoid" id="A0A0V0R298"/>
<keyword evidence="1" id="KW-0175">Coiled coil</keyword>
<keyword evidence="3" id="KW-1185">Reference proteome</keyword>
<evidence type="ECO:0000313" key="2">
    <source>
        <dbReference type="EMBL" id="KRX08639.1"/>
    </source>
</evidence>
<accession>A0A0V0R298</accession>
<evidence type="ECO:0000256" key="1">
    <source>
        <dbReference type="SAM" id="Coils"/>
    </source>
</evidence>